<dbReference type="InterPro" id="IPR000086">
    <property type="entry name" value="NUDIX_hydrolase_dom"/>
</dbReference>
<dbReference type="PANTHER" id="PTHR43046:SF16">
    <property type="entry name" value="ADP-RIBOSE PYROPHOSPHATASE YJHB-RELATED"/>
    <property type="match status" value="1"/>
</dbReference>
<comment type="similarity">
    <text evidence="2 4">Belongs to the Nudix hydrolase family.</text>
</comment>
<name>A0ABS0D3C5_9NOCA</name>
<comment type="cofactor">
    <cofactor evidence="1">
        <name>Mg(2+)</name>
        <dbReference type="ChEBI" id="CHEBI:18420"/>
    </cofactor>
</comment>
<proteinExistence type="inferred from homology"/>
<evidence type="ECO:0000256" key="3">
    <source>
        <dbReference type="ARBA" id="ARBA00022801"/>
    </source>
</evidence>
<gene>
    <name evidence="6" type="ORF">IU449_00145</name>
</gene>
<dbReference type="InterPro" id="IPR020476">
    <property type="entry name" value="Nudix_hydrolase"/>
</dbReference>
<dbReference type="PRINTS" id="PR00502">
    <property type="entry name" value="NUDIXFAMILY"/>
</dbReference>
<evidence type="ECO:0000256" key="1">
    <source>
        <dbReference type="ARBA" id="ARBA00001946"/>
    </source>
</evidence>
<evidence type="ECO:0000313" key="6">
    <source>
        <dbReference type="EMBL" id="MBF6352971.1"/>
    </source>
</evidence>
<dbReference type="RefSeq" id="WP_194999944.1">
    <property type="nucleotide sequence ID" value="NZ_JADLQN010000001.1"/>
</dbReference>
<accession>A0ABS0D3C5</accession>
<dbReference type="InterPro" id="IPR020084">
    <property type="entry name" value="NUDIX_hydrolase_CS"/>
</dbReference>
<evidence type="ECO:0000256" key="2">
    <source>
        <dbReference type="ARBA" id="ARBA00005582"/>
    </source>
</evidence>
<keyword evidence="3 4" id="KW-0378">Hydrolase</keyword>
<dbReference type="Proteomes" id="UP000707731">
    <property type="component" value="Unassembled WGS sequence"/>
</dbReference>
<protein>
    <submittedName>
        <fullName evidence="6">NUDIX domain-containing protein</fullName>
    </submittedName>
</protein>
<dbReference type="Pfam" id="PF00293">
    <property type="entry name" value="NUDIX"/>
    <property type="match status" value="1"/>
</dbReference>
<dbReference type="EMBL" id="JADLQN010000001">
    <property type="protein sequence ID" value="MBF6352971.1"/>
    <property type="molecule type" value="Genomic_DNA"/>
</dbReference>
<sequence>MRTDYLNDPAAPPANSLKVAVSAFVQDEAGRILMIHRTDNDLFSLPGGGMEVGETVAEAVVREVAEETGIDVRPIEVIGIFSDPGHVIAYTDGEVRQEFSICFAAEPIGGTLRTSSESKAVQWVAPDDLGDLHIHPSMRQRIDRGLQAPGRTYFT</sequence>
<dbReference type="PROSITE" id="PS51462">
    <property type="entry name" value="NUDIX"/>
    <property type="match status" value="1"/>
</dbReference>
<dbReference type="Gene3D" id="3.90.79.10">
    <property type="entry name" value="Nucleoside Triphosphate Pyrophosphohydrolase"/>
    <property type="match status" value="1"/>
</dbReference>
<evidence type="ECO:0000259" key="5">
    <source>
        <dbReference type="PROSITE" id="PS51462"/>
    </source>
</evidence>
<evidence type="ECO:0000313" key="7">
    <source>
        <dbReference type="Proteomes" id="UP000707731"/>
    </source>
</evidence>
<reference evidence="6 7" key="1">
    <citation type="submission" date="2020-10" db="EMBL/GenBank/DDBJ databases">
        <title>Identification of Nocardia species via Next-generation sequencing and recognition of intraspecies genetic diversity.</title>
        <authorList>
            <person name="Li P."/>
            <person name="Li P."/>
            <person name="Lu B."/>
        </authorList>
    </citation>
    <scope>NUCLEOTIDE SEQUENCE [LARGE SCALE GENOMIC DNA]</scope>
    <source>
        <strain evidence="6 7">BJ06-0143</strain>
    </source>
</reference>
<evidence type="ECO:0000256" key="4">
    <source>
        <dbReference type="RuleBase" id="RU003476"/>
    </source>
</evidence>
<comment type="caution">
    <text evidence="6">The sequence shown here is derived from an EMBL/GenBank/DDBJ whole genome shotgun (WGS) entry which is preliminary data.</text>
</comment>
<dbReference type="PANTHER" id="PTHR43046">
    <property type="entry name" value="GDP-MANNOSE MANNOSYL HYDROLASE"/>
    <property type="match status" value="1"/>
</dbReference>
<dbReference type="InterPro" id="IPR015797">
    <property type="entry name" value="NUDIX_hydrolase-like_dom_sf"/>
</dbReference>
<dbReference type="PROSITE" id="PS00893">
    <property type="entry name" value="NUDIX_BOX"/>
    <property type="match status" value="1"/>
</dbReference>
<organism evidence="6 7">
    <name type="scientific">Nocardia higoensis</name>
    <dbReference type="NCBI Taxonomy" id="228599"/>
    <lineage>
        <taxon>Bacteria</taxon>
        <taxon>Bacillati</taxon>
        <taxon>Actinomycetota</taxon>
        <taxon>Actinomycetes</taxon>
        <taxon>Mycobacteriales</taxon>
        <taxon>Nocardiaceae</taxon>
        <taxon>Nocardia</taxon>
    </lineage>
</organism>
<keyword evidence="7" id="KW-1185">Reference proteome</keyword>
<dbReference type="SUPFAM" id="SSF55811">
    <property type="entry name" value="Nudix"/>
    <property type="match status" value="1"/>
</dbReference>
<feature type="domain" description="Nudix hydrolase" evidence="5">
    <location>
        <begin position="16"/>
        <end position="147"/>
    </location>
</feature>